<evidence type="ECO:0000313" key="4">
    <source>
        <dbReference type="Proteomes" id="UP000636709"/>
    </source>
</evidence>
<dbReference type="OrthoDB" id="696578at2759"/>
<dbReference type="EMBL" id="JACEFO010002216">
    <property type="protein sequence ID" value="KAF8672880.1"/>
    <property type="molecule type" value="Genomic_DNA"/>
</dbReference>
<dbReference type="PANTHER" id="PTHR45125:SF3">
    <property type="entry name" value="NO-APICAL-MERISTEM-ASSOCIATED CARBOXY-TERMINAL DOMAIN PROTEIN"/>
    <property type="match status" value="1"/>
</dbReference>
<evidence type="ECO:0000259" key="2">
    <source>
        <dbReference type="Pfam" id="PF14303"/>
    </source>
</evidence>
<organism evidence="3 4">
    <name type="scientific">Digitaria exilis</name>
    <dbReference type="NCBI Taxonomy" id="1010633"/>
    <lineage>
        <taxon>Eukaryota</taxon>
        <taxon>Viridiplantae</taxon>
        <taxon>Streptophyta</taxon>
        <taxon>Embryophyta</taxon>
        <taxon>Tracheophyta</taxon>
        <taxon>Spermatophyta</taxon>
        <taxon>Magnoliopsida</taxon>
        <taxon>Liliopsida</taxon>
        <taxon>Poales</taxon>
        <taxon>Poaceae</taxon>
        <taxon>PACMAD clade</taxon>
        <taxon>Panicoideae</taxon>
        <taxon>Panicodae</taxon>
        <taxon>Paniceae</taxon>
        <taxon>Anthephorinae</taxon>
        <taxon>Digitaria</taxon>
    </lineage>
</organism>
<dbReference type="PANTHER" id="PTHR45125">
    <property type="entry name" value="F21J9.4-RELATED"/>
    <property type="match status" value="1"/>
</dbReference>
<dbReference type="InterPro" id="IPR029466">
    <property type="entry name" value="NAM-associated_C"/>
</dbReference>
<protein>
    <recommendedName>
        <fullName evidence="2">No apical meristem-associated C-terminal domain-containing protein</fullName>
    </recommendedName>
</protein>
<feature type="region of interest" description="Disordered" evidence="1">
    <location>
        <begin position="1"/>
        <end position="40"/>
    </location>
</feature>
<sequence length="240" mass="27470">MVRPSRTPAPPTGNSGEWSSPTRQVPNGFEEGDASRGDGLEFANDLSQVMEFFTEIAAACTMWTAEDPKHRKFTLIHCWRILKDKPKWMERRKQLGKGTNVSNKKQKTKANSSPSSAALVPLTGTGGDDAAAVAEDPSKRPDGKKAEKKKLRQRSTIEALDYLVAKMKQTDDVKEIKKEQRCNRLIDLQEEKIKLEGEKFEFQRDMEDERILSLDLSNMTYRLQQYYERRQDEILTRRGC</sequence>
<reference evidence="3" key="1">
    <citation type="submission" date="2020-07" db="EMBL/GenBank/DDBJ databases">
        <title>Genome sequence and genetic diversity analysis of an under-domesticated orphan crop, white fonio (Digitaria exilis).</title>
        <authorList>
            <person name="Bennetzen J.L."/>
            <person name="Chen S."/>
            <person name="Ma X."/>
            <person name="Wang X."/>
            <person name="Yssel A.E.J."/>
            <person name="Chaluvadi S.R."/>
            <person name="Johnson M."/>
            <person name="Gangashetty P."/>
            <person name="Hamidou F."/>
            <person name="Sanogo M.D."/>
            <person name="Zwaenepoel A."/>
            <person name="Wallace J."/>
            <person name="Van De Peer Y."/>
            <person name="Van Deynze A."/>
        </authorList>
    </citation>
    <scope>NUCLEOTIDE SEQUENCE</scope>
    <source>
        <tissue evidence="3">Leaves</tissue>
    </source>
</reference>
<feature type="compositionally biased region" description="Basic and acidic residues" evidence="1">
    <location>
        <begin position="136"/>
        <end position="145"/>
    </location>
</feature>
<dbReference type="AlphaFoldDB" id="A0A835EA55"/>
<evidence type="ECO:0000256" key="1">
    <source>
        <dbReference type="SAM" id="MobiDB-lite"/>
    </source>
</evidence>
<keyword evidence="4" id="KW-1185">Reference proteome</keyword>
<proteinExistence type="predicted"/>
<comment type="caution">
    <text evidence="3">The sequence shown here is derived from an EMBL/GenBank/DDBJ whole genome shotgun (WGS) entry which is preliminary data.</text>
</comment>
<gene>
    <name evidence="3" type="ORF">HU200_049219</name>
</gene>
<feature type="domain" description="No apical meristem-associated C-terminal" evidence="2">
    <location>
        <begin position="71"/>
        <end position="234"/>
    </location>
</feature>
<name>A0A835EA55_9POAL</name>
<feature type="compositionally biased region" description="Polar residues" evidence="1">
    <location>
        <begin position="12"/>
        <end position="25"/>
    </location>
</feature>
<accession>A0A835EA55</accession>
<evidence type="ECO:0000313" key="3">
    <source>
        <dbReference type="EMBL" id="KAF8672880.1"/>
    </source>
</evidence>
<feature type="region of interest" description="Disordered" evidence="1">
    <location>
        <begin position="94"/>
        <end position="151"/>
    </location>
</feature>
<feature type="compositionally biased region" description="Polar residues" evidence="1">
    <location>
        <begin position="97"/>
        <end position="116"/>
    </location>
</feature>
<dbReference type="Proteomes" id="UP000636709">
    <property type="component" value="Unassembled WGS sequence"/>
</dbReference>
<dbReference type="Pfam" id="PF14303">
    <property type="entry name" value="NAM-associated"/>
    <property type="match status" value="1"/>
</dbReference>